<feature type="compositionally biased region" description="Low complexity" evidence="1">
    <location>
        <begin position="33"/>
        <end position="53"/>
    </location>
</feature>
<feature type="region of interest" description="Disordered" evidence="1">
    <location>
        <begin position="33"/>
        <end position="100"/>
    </location>
</feature>
<evidence type="ECO:0000256" key="1">
    <source>
        <dbReference type="SAM" id="MobiDB-lite"/>
    </source>
</evidence>
<proteinExistence type="predicted"/>
<keyword evidence="3" id="KW-1185">Reference proteome</keyword>
<dbReference type="Proteomes" id="UP001558613">
    <property type="component" value="Unassembled WGS sequence"/>
</dbReference>
<evidence type="ECO:0000313" key="2">
    <source>
        <dbReference type="EMBL" id="KAL1268817.1"/>
    </source>
</evidence>
<protein>
    <submittedName>
        <fullName evidence="2">Uncharacterized protein</fullName>
    </submittedName>
</protein>
<evidence type="ECO:0000313" key="3">
    <source>
        <dbReference type="Proteomes" id="UP001558613"/>
    </source>
</evidence>
<name>A0ABR3MW06_9TELE</name>
<organism evidence="2 3">
    <name type="scientific">Cirrhinus molitorella</name>
    <name type="common">mud carp</name>
    <dbReference type="NCBI Taxonomy" id="172907"/>
    <lineage>
        <taxon>Eukaryota</taxon>
        <taxon>Metazoa</taxon>
        <taxon>Chordata</taxon>
        <taxon>Craniata</taxon>
        <taxon>Vertebrata</taxon>
        <taxon>Euteleostomi</taxon>
        <taxon>Actinopterygii</taxon>
        <taxon>Neopterygii</taxon>
        <taxon>Teleostei</taxon>
        <taxon>Ostariophysi</taxon>
        <taxon>Cypriniformes</taxon>
        <taxon>Cyprinidae</taxon>
        <taxon>Labeoninae</taxon>
        <taxon>Labeonini</taxon>
        <taxon>Cirrhinus</taxon>
    </lineage>
</organism>
<gene>
    <name evidence="2" type="ORF">QQF64_034180</name>
</gene>
<comment type="caution">
    <text evidence="2">The sequence shown here is derived from an EMBL/GenBank/DDBJ whole genome shotgun (WGS) entry which is preliminary data.</text>
</comment>
<sequence length="100" mass="10471">MPGSCTTGHQGSSVDGLSLKNFRIQVFRSCSSQSPAMFSPSKSSSFPSGPSTSADVPKSVRGHRSPTPDDSVRFDMSLFHAPVPTPPNRPASTAAGRGTY</sequence>
<accession>A0ABR3MW06</accession>
<reference evidence="2 3" key="1">
    <citation type="submission" date="2023-09" db="EMBL/GenBank/DDBJ databases">
        <authorList>
            <person name="Wang M."/>
        </authorList>
    </citation>
    <scope>NUCLEOTIDE SEQUENCE [LARGE SCALE GENOMIC DNA]</scope>
    <source>
        <strain evidence="2">GT-2023</strain>
        <tissue evidence="2">Liver</tissue>
    </source>
</reference>
<dbReference type="EMBL" id="JAYMGO010000009">
    <property type="protein sequence ID" value="KAL1268817.1"/>
    <property type="molecule type" value="Genomic_DNA"/>
</dbReference>